<evidence type="ECO:0000256" key="4">
    <source>
        <dbReference type="ARBA" id="ARBA00035458"/>
    </source>
</evidence>
<dbReference type="Proteomes" id="UP000700334">
    <property type="component" value="Unassembled WGS sequence"/>
</dbReference>
<feature type="region of interest" description="Disordered" evidence="5">
    <location>
        <begin position="59"/>
        <end position="92"/>
    </location>
</feature>
<evidence type="ECO:0000256" key="1">
    <source>
        <dbReference type="ARBA" id="ARBA00022980"/>
    </source>
</evidence>
<comment type="caution">
    <text evidence="6">The sequence shown here is derived from an EMBL/GenBank/DDBJ whole genome shotgun (WGS) entry which is preliminary data.</text>
</comment>
<dbReference type="InterPro" id="IPR001976">
    <property type="entry name" value="Ribosomal_eS24"/>
</dbReference>
<dbReference type="EMBL" id="JAGFMF010011578">
    <property type="protein sequence ID" value="KAG8520166.1"/>
    <property type="molecule type" value="Genomic_DNA"/>
</dbReference>
<dbReference type="InterPro" id="IPR012678">
    <property type="entry name" value="Ribosomal_uL23/eL15/eS24_sf"/>
</dbReference>
<dbReference type="Pfam" id="PF01282">
    <property type="entry name" value="Ribosomal_S24e"/>
    <property type="match status" value="1"/>
</dbReference>
<accession>A0A8J6AEZ7</accession>
<gene>
    <name evidence="6" type="ORF">J0S82_019980</name>
</gene>
<protein>
    <recommendedName>
        <fullName evidence="3">Small ribosomal subunit protein eS24</fullName>
    </recommendedName>
    <alternativeName>
        <fullName evidence="4">40S ribosomal protein S24</fullName>
    </alternativeName>
</protein>
<evidence type="ECO:0000256" key="3">
    <source>
        <dbReference type="ARBA" id="ARBA00035149"/>
    </source>
</evidence>
<sequence>MTNLPIQQKQIISDILLPWKSRIPETETLGKLAIMYKTTLDVIFVFGLEPIWKWQDKAWKKKTSRKQQKEHRNRMKKLGGTAKASIGAGKKK</sequence>
<keyword evidence="7" id="KW-1185">Reference proteome</keyword>
<evidence type="ECO:0000313" key="6">
    <source>
        <dbReference type="EMBL" id="KAG8520166.1"/>
    </source>
</evidence>
<evidence type="ECO:0000256" key="5">
    <source>
        <dbReference type="SAM" id="MobiDB-lite"/>
    </source>
</evidence>
<dbReference type="GO" id="GO:0003735">
    <property type="term" value="F:structural constituent of ribosome"/>
    <property type="evidence" value="ECO:0007669"/>
    <property type="project" value="InterPro"/>
</dbReference>
<keyword evidence="2" id="KW-0687">Ribonucleoprotein</keyword>
<dbReference type="OrthoDB" id="5571754at2759"/>
<evidence type="ECO:0000256" key="2">
    <source>
        <dbReference type="ARBA" id="ARBA00023274"/>
    </source>
</evidence>
<feature type="non-terminal residue" evidence="6">
    <location>
        <position position="92"/>
    </location>
</feature>
<feature type="compositionally biased region" description="Basic residues" evidence="5">
    <location>
        <begin position="59"/>
        <end position="77"/>
    </location>
</feature>
<dbReference type="SUPFAM" id="SSF54189">
    <property type="entry name" value="Ribosomal proteins S24e, L23 and L15e"/>
    <property type="match status" value="1"/>
</dbReference>
<organism evidence="6 7">
    <name type="scientific">Galemys pyrenaicus</name>
    <name type="common">Iberian desman</name>
    <name type="synonym">Pyrenean desman</name>
    <dbReference type="NCBI Taxonomy" id="202257"/>
    <lineage>
        <taxon>Eukaryota</taxon>
        <taxon>Metazoa</taxon>
        <taxon>Chordata</taxon>
        <taxon>Craniata</taxon>
        <taxon>Vertebrata</taxon>
        <taxon>Euteleostomi</taxon>
        <taxon>Mammalia</taxon>
        <taxon>Eutheria</taxon>
        <taxon>Laurasiatheria</taxon>
        <taxon>Eulipotyphla</taxon>
        <taxon>Talpidae</taxon>
        <taxon>Galemys</taxon>
    </lineage>
</organism>
<dbReference type="GO" id="GO:0044391">
    <property type="term" value="C:ribosomal subunit"/>
    <property type="evidence" value="ECO:0007669"/>
    <property type="project" value="UniProtKB-ARBA"/>
</dbReference>
<dbReference type="GO" id="GO:0006412">
    <property type="term" value="P:translation"/>
    <property type="evidence" value="ECO:0007669"/>
    <property type="project" value="InterPro"/>
</dbReference>
<dbReference type="AlphaFoldDB" id="A0A8J6AEZ7"/>
<proteinExistence type="predicted"/>
<dbReference type="Gene3D" id="3.30.70.3370">
    <property type="match status" value="1"/>
</dbReference>
<dbReference type="InterPro" id="IPR053709">
    <property type="entry name" value="eRP_eS24_sf"/>
</dbReference>
<reference evidence="6" key="1">
    <citation type="journal article" date="2021" name="Evol. Appl.">
        <title>The genome of the Pyrenean desman and the effects of bottlenecks and inbreeding on the genomic landscape of an endangered species.</title>
        <authorList>
            <person name="Escoda L."/>
            <person name="Castresana J."/>
        </authorList>
    </citation>
    <scope>NUCLEOTIDE SEQUENCE</scope>
    <source>
        <strain evidence="6">IBE-C5619</strain>
    </source>
</reference>
<keyword evidence="1 6" id="KW-0689">Ribosomal protein</keyword>
<evidence type="ECO:0000313" key="7">
    <source>
        <dbReference type="Proteomes" id="UP000700334"/>
    </source>
</evidence>
<dbReference type="PANTHER" id="PTHR10496">
    <property type="entry name" value="40S RIBOSOMAL PROTEIN S24"/>
    <property type="match status" value="1"/>
</dbReference>
<name>A0A8J6AEZ7_GALPY</name>